<dbReference type="EMBL" id="WBVS01000002">
    <property type="protein sequence ID" value="KAB7788831.1"/>
    <property type="molecule type" value="Genomic_DNA"/>
</dbReference>
<evidence type="ECO:0000313" key="1">
    <source>
        <dbReference type="EMBL" id="KAB7788831.1"/>
    </source>
</evidence>
<organism evidence="1 2">
    <name type="scientific">Bifidobacterium cebidarum</name>
    <dbReference type="NCBI Taxonomy" id="2650773"/>
    <lineage>
        <taxon>Bacteria</taxon>
        <taxon>Bacillati</taxon>
        <taxon>Actinomycetota</taxon>
        <taxon>Actinomycetes</taxon>
        <taxon>Bifidobacteriales</taxon>
        <taxon>Bifidobacteriaceae</taxon>
        <taxon>Bifidobacterium</taxon>
    </lineage>
</organism>
<dbReference type="AlphaFoldDB" id="A0A6I1GQL0"/>
<comment type="caution">
    <text evidence="1">The sequence shown here is derived from an EMBL/GenBank/DDBJ whole genome shotgun (WGS) entry which is preliminary data.</text>
</comment>
<gene>
    <name evidence="1" type="ORF">F7D08_0565</name>
</gene>
<reference evidence="1 2" key="1">
    <citation type="submission" date="2019-09" db="EMBL/GenBank/DDBJ databases">
        <title>Characterization of the phylogenetic diversity of two novel species belonging to the genus Bifidobacterium: Bifidobacterium cebidarum sp. nov. and Bifidobacterium leontopitheci sp. nov.</title>
        <authorList>
            <person name="Lugli G.A."/>
            <person name="Duranti S."/>
            <person name="Milani C."/>
            <person name="Turroni F."/>
            <person name="Ventura M."/>
        </authorList>
    </citation>
    <scope>NUCLEOTIDE SEQUENCE [LARGE SCALE GENOMIC DNA]</scope>
    <source>
        <strain evidence="1 2">LMG 31469</strain>
    </source>
</reference>
<accession>A0A6I1GQL0</accession>
<name>A0A6I1GQL0_9BIFI</name>
<proteinExistence type="predicted"/>
<sequence length="137" mass="16317">MKYGKRVFRDEEVEYLNTLPAVRHASPTRITYEDAFKLECLARDRKGESPTRVFREYGLAPEVLGPKRIERCMSRWRSDPSLQDALNKDGDMNPMLSNDNEDRRERLIREQAMHIVTLENEVRRLRAILKRERRVNE</sequence>
<dbReference type="Proteomes" id="UP000468413">
    <property type="component" value="Unassembled WGS sequence"/>
</dbReference>
<dbReference type="RefSeq" id="WP_152209195.1">
    <property type="nucleotide sequence ID" value="NZ_WBVS01000002.1"/>
</dbReference>
<evidence type="ECO:0000313" key="2">
    <source>
        <dbReference type="Proteomes" id="UP000468413"/>
    </source>
</evidence>
<keyword evidence="2" id="KW-1185">Reference proteome</keyword>
<protein>
    <submittedName>
        <fullName evidence="1">Transposase</fullName>
    </submittedName>
</protein>